<dbReference type="Pfam" id="PF21678">
    <property type="entry name" value="Csf1_N"/>
    <property type="match status" value="1"/>
</dbReference>
<dbReference type="HOGENOM" id="CLU_332091_0_0_1"/>
<dbReference type="OrthoDB" id="10051416at2759"/>
<gene>
    <name evidence="2" type="ORF">M407DRAFT_20877</name>
</gene>
<evidence type="ECO:0000259" key="1">
    <source>
        <dbReference type="Pfam" id="PF21678"/>
    </source>
</evidence>
<proteinExistence type="predicted"/>
<accession>A0A0C3QF86</accession>
<dbReference type="Proteomes" id="UP000054248">
    <property type="component" value="Unassembled WGS sequence"/>
</dbReference>
<dbReference type="GO" id="GO:0016020">
    <property type="term" value="C:membrane"/>
    <property type="evidence" value="ECO:0007669"/>
    <property type="project" value="InterPro"/>
</dbReference>
<dbReference type="InterPro" id="IPR048636">
    <property type="entry name" value="Csf1_N"/>
</dbReference>
<dbReference type="AlphaFoldDB" id="A0A0C3QF86"/>
<dbReference type="PANTHER" id="PTHR32085:SF3">
    <property type="entry name" value="PROTEIN CSF1"/>
    <property type="match status" value="1"/>
</dbReference>
<name>A0A0C3QF86_9AGAM</name>
<protein>
    <recommendedName>
        <fullName evidence="1">Csf1 N-terminal domain-containing protein</fullName>
    </recommendedName>
</protein>
<keyword evidence="3" id="KW-1185">Reference proteome</keyword>
<feature type="domain" description="Csf1 N-terminal" evidence="1">
    <location>
        <begin position="29"/>
        <end position="611"/>
    </location>
</feature>
<evidence type="ECO:0000313" key="3">
    <source>
        <dbReference type="Proteomes" id="UP000054248"/>
    </source>
</evidence>
<reference evidence="3" key="2">
    <citation type="submission" date="2015-01" db="EMBL/GenBank/DDBJ databases">
        <title>Evolutionary Origins and Diversification of the Mycorrhizal Mutualists.</title>
        <authorList>
            <consortium name="DOE Joint Genome Institute"/>
            <consortium name="Mycorrhizal Genomics Consortium"/>
            <person name="Kohler A."/>
            <person name="Kuo A."/>
            <person name="Nagy L.G."/>
            <person name="Floudas D."/>
            <person name="Copeland A."/>
            <person name="Barry K.W."/>
            <person name="Cichocki N."/>
            <person name="Veneault-Fourrey C."/>
            <person name="LaButti K."/>
            <person name="Lindquist E.A."/>
            <person name="Lipzen A."/>
            <person name="Lundell T."/>
            <person name="Morin E."/>
            <person name="Murat C."/>
            <person name="Riley R."/>
            <person name="Ohm R."/>
            <person name="Sun H."/>
            <person name="Tunlid A."/>
            <person name="Henrissat B."/>
            <person name="Grigoriev I.V."/>
            <person name="Hibbett D.S."/>
            <person name="Martin F."/>
        </authorList>
    </citation>
    <scope>NUCLEOTIDE SEQUENCE [LARGE SCALE GENOMIC DNA]</scope>
    <source>
        <strain evidence="3">MUT 4182</strain>
    </source>
</reference>
<dbReference type="InterPro" id="IPR029636">
    <property type="entry name" value="Csf1"/>
</dbReference>
<dbReference type="STRING" id="1051891.A0A0C3QF86"/>
<evidence type="ECO:0000313" key="2">
    <source>
        <dbReference type="EMBL" id="KIO30015.1"/>
    </source>
</evidence>
<sequence length="862" mass="97044">MAWLSLGPFTRALRRAGDWVHALVPTFQLTDILPISFEGRACAIVAGNDSTPSVLIVEAHKMSGTYGVTACRSKLDLYKTVYDFKLASVKIITRTNPDYQVSMIERGEAVYSDLSQTMPLDPPGSWRFLRFGSFRRLVRAYGGIIRKSTPKPAPKWKGLARYMTDAQRREAGELTHDVEYAKVTTIVDTPVLDVVYFADVPGPVPEGARSLGGGARGVIDVGNGDLPPEWGVELVMHGGSIIYGPWTDRQRDLIQKAFFPSTYVTREPTARLPPGALRMHTMMTIGLELRDDITFRLPTREPSKDWKYDGVAPAADTKRKKDKRPFGWLDIAIAQGSRLNYNMGMAADDKGYSNMLEIHLKHPQLSSSVNGASFWTNQACRILCEMPSPLQWDAHRQWVFDLSFTSPVIYLLRDHTTLITDLIQDWTSGPPSDFNTFVPTDYVLKFGLKDYKVDMYANDHNVIDHPLSDNNNSLFVMKGPSLNAQVDIPSHKFRPHCRTTTFSLEGSKIEALMSLPDWNTYYAFAKQRPLSLGSVGFMRLDAAYTSYAHVHPDHVEKLVVDVKARNVTYINYVWAIRLFLRLKDNYFGRFTHFSTFQEYSDKKAHGLVGDPILAKYRKEKSNAFEVTLGLNLLDSAMFLPQSIHGCKEALLLVAPEMQLWLKLHDFLLEMSYNLARVTLSSTSNHADVIRKEIPSRPRGPRATISGVDIVANRLFGPQPVTATYLCLWEIKVGDVKGMISPQFVTALSQVGRTFSVNFTDSLNAPDTVFELPLDPDITFLKVSLQSVDIVLKDADAALHLKLPRGLRLDYNDLAGKTYQKVMSLRLPLFQAQNLLRSPYKHDDWFEVAMQHVNCDLCSSKTP</sequence>
<dbReference type="EMBL" id="KN822976">
    <property type="protein sequence ID" value="KIO30015.1"/>
    <property type="molecule type" value="Genomic_DNA"/>
</dbReference>
<dbReference type="PANTHER" id="PTHR32085">
    <property type="entry name" value="PROTEIN CSF1"/>
    <property type="match status" value="1"/>
</dbReference>
<reference evidence="2 3" key="1">
    <citation type="submission" date="2014-04" db="EMBL/GenBank/DDBJ databases">
        <authorList>
            <consortium name="DOE Joint Genome Institute"/>
            <person name="Kuo A."/>
            <person name="Girlanda M."/>
            <person name="Perotto S."/>
            <person name="Kohler A."/>
            <person name="Nagy L.G."/>
            <person name="Floudas D."/>
            <person name="Copeland A."/>
            <person name="Barry K.W."/>
            <person name="Cichocki N."/>
            <person name="Veneault-Fourrey C."/>
            <person name="LaButti K."/>
            <person name="Lindquist E.A."/>
            <person name="Lipzen A."/>
            <person name="Lundell T."/>
            <person name="Morin E."/>
            <person name="Murat C."/>
            <person name="Sun H."/>
            <person name="Tunlid A."/>
            <person name="Henrissat B."/>
            <person name="Grigoriev I.V."/>
            <person name="Hibbett D.S."/>
            <person name="Martin F."/>
            <person name="Nordberg H.P."/>
            <person name="Cantor M.N."/>
            <person name="Hua S.X."/>
        </authorList>
    </citation>
    <scope>NUCLEOTIDE SEQUENCE [LARGE SCALE GENOMIC DNA]</scope>
    <source>
        <strain evidence="2 3">MUT 4182</strain>
    </source>
</reference>
<dbReference type="GO" id="GO:0006113">
    <property type="term" value="P:fermentation"/>
    <property type="evidence" value="ECO:0007669"/>
    <property type="project" value="InterPro"/>
</dbReference>
<organism evidence="2 3">
    <name type="scientific">Tulasnella calospora MUT 4182</name>
    <dbReference type="NCBI Taxonomy" id="1051891"/>
    <lineage>
        <taxon>Eukaryota</taxon>
        <taxon>Fungi</taxon>
        <taxon>Dikarya</taxon>
        <taxon>Basidiomycota</taxon>
        <taxon>Agaricomycotina</taxon>
        <taxon>Agaricomycetes</taxon>
        <taxon>Cantharellales</taxon>
        <taxon>Tulasnellaceae</taxon>
        <taxon>Tulasnella</taxon>
    </lineage>
</organism>